<proteinExistence type="predicted"/>
<dbReference type="EMBL" id="GBXM01052611">
    <property type="protein sequence ID" value="JAH55966.1"/>
    <property type="molecule type" value="Transcribed_RNA"/>
</dbReference>
<dbReference type="AlphaFoldDB" id="A0A0E9TQX5"/>
<reference evidence="1" key="2">
    <citation type="journal article" date="2015" name="Fish Shellfish Immunol.">
        <title>Early steps in the European eel (Anguilla anguilla)-Vibrio vulnificus interaction in the gills: Role of the RtxA13 toxin.</title>
        <authorList>
            <person name="Callol A."/>
            <person name="Pajuelo D."/>
            <person name="Ebbesson L."/>
            <person name="Teles M."/>
            <person name="MacKenzie S."/>
            <person name="Amaro C."/>
        </authorList>
    </citation>
    <scope>NUCLEOTIDE SEQUENCE</scope>
</reference>
<evidence type="ECO:0000313" key="1">
    <source>
        <dbReference type="EMBL" id="JAH55966.1"/>
    </source>
</evidence>
<reference evidence="1" key="1">
    <citation type="submission" date="2014-11" db="EMBL/GenBank/DDBJ databases">
        <authorList>
            <person name="Amaro Gonzalez C."/>
        </authorList>
    </citation>
    <scope>NUCLEOTIDE SEQUENCE</scope>
</reference>
<name>A0A0E9TQX5_ANGAN</name>
<organism evidence="1">
    <name type="scientific">Anguilla anguilla</name>
    <name type="common">European freshwater eel</name>
    <name type="synonym">Muraena anguilla</name>
    <dbReference type="NCBI Taxonomy" id="7936"/>
    <lineage>
        <taxon>Eukaryota</taxon>
        <taxon>Metazoa</taxon>
        <taxon>Chordata</taxon>
        <taxon>Craniata</taxon>
        <taxon>Vertebrata</taxon>
        <taxon>Euteleostomi</taxon>
        <taxon>Actinopterygii</taxon>
        <taxon>Neopterygii</taxon>
        <taxon>Teleostei</taxon>
        <taxon>Anguilliformes</taxon>
        <taxon>Anguillidae</taxon>
        <taxon>Anguilla</taxon>
    </lineage>
</organism>
<accession>A0A0E9TQX5</accession>
<protein>
    <submittedName>
        <fullName evidence="1">Uncharacterized protein</fullName>
    </submittedName>
</protein>
<sequence length="35" mass="4139">MRHGNSHYSPLLPNLTQHADGWKTLLKSWTTRYDL</sequence>